<dbReference type="Pfam" id="PF06418">
    <property type="entry name" value="CTP_synth_N"/>
    <property type="match status" value="1"/>
</dbReference>
<organism evidence="12 13">
    <name type="scientific">Plectosphaerella cucumerina</name>
    <dbReference type="NCBI Taxonomy" id="40658"/>
    <lineage>
        <taxon>Eukaryota</taxon>
        <taxon>Fungi</taxon>
        <taxon>Dikarya</taxon>
        <taxon>Ascomycota</taxon>
        <taxon>Pezizomycotina</taxon>
        <taxon>Sordariomycetes</taxon>
        <taxon>Hypocreomycetidae</taxon>
        <taxon>Glomerellales</taxon>
        <taxon>Plectosphaerellaceae</taxon>
        <taxon>Plectosphaerella</taxon>
    </lineage>
</organism>
<dbReference type="GO" id="GO:0005524">
    <property type="term" value="F:ATP binding"/>
    <property type="evidence" value="ECO:0007669"/>
    <property type="project" value="UniProtKB-KW"/>
</dbReference>
<dbReference type="SUPFAM" id="SSF52540">
    <property type="entry name" value="P-loop containing nucleoside triphosphate hydrolases"/>
    <property type="match status" value="1"/>
</dbReference>
<feature type="domain" description="Glutamine amidotransferase" evidence="10">
    <location>
        <begin position="497"/>
        <end position="562"/>
    </location>
</feature>
<dbReference type="Gene3D" id="3.40.50.300">
    <property type="entry name" value="P-loop containing nucleotide triphosphate hydrolases"/>
    <property type="match status" value="1"/>
</dbReference>
<dbReference type="OrthoDB" id="1739076at2759"/>
<keyword evidence="4 9" id="KW-0547">Nucleotide-binding</keyword>
<dbReference type="GO" id="GO:0005737">
    <property type="term" value="C:cytoplasm"/>
    <property type="evidence" value="ECO:0007669"/>
    <property type="project" value="TreeGrafter"/>
</dbReference>
<dbReference type="GO" id="GO:0044210">
    <property type="term" value="P:'de novo' CTP biosynthetic process"/>
    <property type="evidence" value="ECO:0007669"/>
    <property type="project" value="UniProtKB-UniRule"/>
</dbReference>
<dbReference type="Proteomes" id="UP000813385">
    <property type="component" value="Unassembled WGS sequence"/>
</dbReference>
<evidence type="ECO:0000256" key="5">
    <source>
        <dbReference type="ARBA" id="ARBA00022840"/>
    </source>
</evidence>
<keyword evidence="6 9" id="KW-0315">Glutamine amidotransferase</keyword>
<dbReference type="EC" id="6.3.4.2" evidence="9"/>
<accession>A0A8K0TQK9</accession>
<evidence type="ECO:0000313" key="13">
    <source>
        <dbReference type="Proteomes" id="UP000813385"/>
    </source>
</evidence>
<keyword evidence="13" id="KW-1185">Reference proteome</keyword>
<keyword evidence="7 9" id="KW-0665">Pyrimidine biosynthesis</keyword>
<dbReference type="EMBL" id="JAGPXD010000001">
    <property type="protein sequence ID" value="KAH7374662.1"/>
    <property type="molecule type" value="Genomic_DNA"/>
</dbReference>
<evidence type="ECO:0000256" key="9">
    <source>
        <dbReference type="RuleBase" id="RU810713"/>
    </source>
</evidence>
<dbReference type="PROSITE" id="PS51273">
    <property type="entry name" value="GATASE_TYPE_1"/>
    <property type="match status" value="1"/>
</dbReference>
<dbReference type="GO" id="GO:0097268">
    <property type="term" value="C:cytoophidium"/>
    <property type="evidence" value="ECO:0007669"/>
    <property type="project" value="TreeGrafter"/>
</dbReference>
<evidence type="ECO:0000256" key="6">
    <source>
        <dbReference type="ARBA" id="ARBA00022962"/>
    </source>
</evidence>
<evidence type="ECO:0000256" key="3">
    <source>
        <dbReference type="ARBA" id="ARBA00022598"/>
    </source>
</evidence>
<dbReference type="GO" id="GO:0019856">
    <property type="term" value="P:pyrimidine nucleobase biosynthetic process"/>
    <property type="evidence" value="ECO:0007669"/>
    <property type="project" value="TreeGrafter"/>
</dbReference>
<evidence type="ECO:0000313" key="12">
    <source>
        <dbReference type="EMBL" id="KAH7374662.1"/>
    </source>
</evidence>
<dbReference type="SUPFAM" id="SSF52317">
    <property type="entry name" value="Class I glutamine amidotransferase-like"/>
    <property type="match status" value="1"/>
</dbReference>
<dbReference type="Gene3D" id="3.40.50.880">
    <property type="match status" value="1"/>
</dbReference>
<feature type="domain" description="Glutamine amidotransferase" evidence="10">
    <location>
        <begin position="317"/>
        <end position="420"/>
    </location>
</feature>
<dbReference type="InterPro" id="IPR033828">
    <property type="entry name" value="GATase1_CTP_Synthase"/>
</dbReference>
<comment type="catalytic activity">
    <reaction evidence="8 9">
        <text>UTP + L-glutamine + ATP + H2O = CTP + L-glutamate + ADP + phosphate + 2 H(+)</text>
        <dbReference type="Rhea" id="RHEA:26426"/>
        <dbReference type="ChEBI" id="CHEBI:15377"/>
        <dbReference type="ChEBI" id="CHEBI:15378"/>
        <dbReference type="ChEBI" id="CHEBI:29985"/>
        <dbReference type="ChEBI" id="CHEBI:30616"/>
        <dbReference type="ChEBI" id="CHEBI:37563"/>
        <dbReference type="ChEBI" id="CHEBI:43474"/>
        <dbReference type="ChEBI" id="CHEBI:46398"/>
        <dbReference type="ChEBI" id="CHEBI:58359"/>
        <dbReference type="ChEBI" id="CHEBI:456216"/>
        <dbReference type="EC" id="6.3.4.2"/>
    </reaction>
</comment>
<dbReference type="PANTHER" id="PTHR11550:SF0">
    <property type="entry name" value="CTP SYNTHASE-RELATED"/>
    <property type="match status" value="1"/>
</dbReference>
<dbReference type="NCBIfam" id="NF003792">
    <property type="entry name" value="PRK05380.1"/>
    <property type="match status" value="1"/>
</dbReference>
<dbReference type="AlphaFoldDB" id="A0A8K0TQK9"/>
<comment type="similarity">
    <text evidence="2 9">Belongs to the CTP synthase family.</text>
</comment>
<evidence type="ECO:0000256" key="1">
    <source>
        <dbReference type="ARBA" id="ARBA00005171"/>
    </source>
</evidence>
<dbReference type="PANTHER" id="PTHR11550">
    <property type="entry name" value="CTP SYNTHASE"/>
    <property type="match status" value="1"/>
</dbReference>
<sequence length="589" mass="65045">MKYVFITSDVGHNIGDGIIATSIALLLKAVGQRVTLVKIDPTIKDSQDASQGENEDIFVLEDGAEVDPVLGEYERCLNITLTRDHIITGGKLLESVILGGGTDTEVKIVNNMQGLITRESKLPVDRDSKLAPQACVIEFDGDAADLDIQPFAMALAKLRASVGNHNVTHFHISHIPIVDDEQQPQHAKQGIQAVQAAGLFPDMVLAYHETEFLKDVIRQIAIDCQLRRDQVIAVHGNSTPYQMPTLLEEKGIMHYLASFVGVGSGPEYPSRIQLQGAQLWRSWTSAAGDAEQNIATDCEMPPTIISLIGNFTTYSHLSVTRSLEHAALSCQRRLQINYITASHLDPSAERLLPVQHVQALATLHSSHGILVPGGFGSEGTEGMIEAIRWARESRTPFLGICLGMQLTVIEFARNVCKMPKATSAEFVRSADMFDGEKLITYMPDFDRASPDDKMRLGVRKTYFQRDTEWSKARASYATGTVSEPDYLIAGGPSAFVIHERYRHRLAVNPKYFEVLETNGLRLVGKDDTGTRTGVVEIQDHPWFVGVQYHPEYTSKVMDPNRCILGFFKASSEVVPLQLLTTSMEALSLE</sequence>
<comment type="pathway">
    <text evidence="1 9">Pyrimidine metabolism; CTP biosynthesis via de novo pathway; CTP from UDP: step 2/2.</text>
</comment>
<dbReference type="GO" id="GO:0042802">
    <property type="term" value="F:identical protein binding"/>
    <property type="evidence" value="ECO:0007669"/>
    <property type="project" value="TreeGrafter"/>
</dbReference>
<dbReference type="UniPathway" id="UPA00159">
    <property type="reaction ID" value="UER00277"/>
</dbReference>
<reference evidence="12" key="1">
    <citation type="journal article" date="2021" name="Nat. Commun.">
        <title>Genetic determinants of endophytism in the Arabidopsis root mycobiome.</title>
        <authorList>
            <person name="Mesny F."/>
            <person name="Miyauchi S."/>
            <person name="Thiergart T."/>
            <person name="Pickel B."/>
            <person name="Atanasova L."/>
            <person name="Karlsson M."/>
            <person name="Huettel B."/>
            <person name="Barry K.W."/>
            <person name="Haridas S."/>
            <person name="Chen C."/>
            <person name="Bauer D."/>
            <person name="Andreopoulos W."/>
            <person name="Pangilinan J."/>
            <person name="LaButti K."/>
            <person name="Riley R."/>
            <person name="Lipzen A."/>
            <person name="Clum A."/>
            <person name="Drula E."/>
            <person name="Henrissat B."/>
            <person name="Kohler A."/>
            <person name="Grigoriev I.V."/>
            <person name="Martin F.M."/>
            <person name="Hacquard S."/>
        </authorList>
    </citation>
    <scope>NUCLEOTIDE SEQUENCE</scope>
    <source>
        <strain evidence="12">MPI-CAGE-AT-0016</strain>
    </source>
</reference>
<feature type="domain" description="CTP synthase N-terminal" evidence="11">
    <location>
        <begin position="2"/>
        <end position="258"/>
    </location>
</feature>
<comment type="caution">
    <text evidence="12">The sequence shown here is derived from an EMBL/GenBank/DDBJ whole genome shotgun (WGS) entry which is preliminary data.</text>
</comment>
<evidence type="ECO:0000256" key="8">
    <source>
        <dbReference type="ARBA" id="ARBA00047781"/>
    </source>
</evidence>
<gene>
    <name evidence="12" type="ORF">B0T11DRAFT_322788</name>
</gene>
<evidence type="ECO:0000256" key="2">
    <source>
        <dbReference type="ARBA" id="ARBA00007533"/>
    </source>
</evidence>
<dbReference type="InterPro" id="IPR017926">
    <property type="entry name" value="GATASE"/>
</dbReference>
<dbReference type="InterPro" id="IPR029062">
    <property type="entry name" value="Class_I_gatase-like"/>
</dbReference>
<dbReference type="GO" id="GO:0003883">
    <property type="term" value="F:CTP synthase activity"/>
    <property type="evidence" value="ECO:0007669"/>
    <property type="project" value="UniProtKB-UniRule"/>
</dbReference>
<dbReference type="Pfam" id="PF00117">
    <property type="entry name" value="GATase"/>
    <property type="match status" value="2"/>
</dbReference>
<evidence type="ECO:0000256" key="7">
    <source>
        <dbReference type="ARBA" id="ARBA00022975"/>
    </source>
</evidence>
<evidence type="ECO:0000256" key="4">
    <source>
        <dbReference type="ARBA" id="ARBA00022741"/>
    </source>
</evidence>
<keyword evidence="5 9" id="KW-0067">ATP-binding</keyword>
<evidence type="ECO:0000259" key="10">
    <source>
        <dbReference type="Pfam" id="PF00117"/>
    </source>
</evidence>
<comment type="function">
    <text evidence="9">Catalyzes the ATP-dependent amination of UTP to CTP with either L-glutamine or ammonia as the source of nitrogen.</text>
</comment>
<proteinExistence type="inferred from homology"/>
<dbReference type="InterPro" id="IPR027417">
    <property type="entry name" value="P-loop_NTPase"/>
</dbReference>
<dbReference type="InterPro" id="IPR004468">
    <property type="entry name" value="CTP_synthase"/>
</dbReference>
<name>A0A8K0TQK9_9PEZI</name>
<protein>
    <recommendedName>
        <fullName evidence="9">CTP synthase</fullName>
        <ecNumber evidence="9">6.3.4.2</ecNumber>
    </recommendedName>
    <alternativeName>
        <fullName evidence="9">UTP--ammonia ligase</fullName>
    </alternativeName>
</protein>
<evidence type="ECO:0000259" key="11">
    <source>
        <dbReference type="Pfam" id="PF06418"/>
    </source>
</evidence>
<dbReference type="CDD" id="cd01746">
    <property type="entry name" value="GATase1_CTP_Synthase"/>
    <property type="match status" value="1"/>
</dbReference>
<keyword evidence="3 9" id="KW-0436">Ligase</keyword>
<dbReference type="InterPro" id="IPR017456">
    <property type="entry name" value="CTP_synthase_N"/>
</dbReference>